<organism evidence="1 2">
    <name type="scientific">Leptospira kirschneri serovar Bulgarica str. Nikolaevo</name>
    <dbReference type="NCBI Taxonomy" id="1240687"/>
    <lineage>
        <taxon>Bacteria</taxon>
        <taxon>Pseudomonadati</taxon>
        <taxon>Spirochaetota</taxon>
        <taxon>Spirochaetia</taxon>
        <taxon>Leptospirales</taxon>
        <taxon>Leptospiraceae</taxon>
        <taxon>Leptospira</taxon>
    </lineage>
</organism>
<accession>M6FIT3</accession>
<dbReference type="EMBL" id="ANCE01000021">
    <property type="protein sequence ID" value="EMK25974.1"/>
    <property type="molecule type" value="Genomic_DNA"/>
</dbReference>
<sequence>MYNWKKMFIVVLLVSIVVGFEYGINYTFIHASSSSKTTGSVIQKPTDPPKDKPIKVNVSDGGTFCYGPTFSGGESYIIIEQCWEMHVKNARYDVFQRISYNVNNTWLCITAPETVIHAEKTWDYVHLRPCTINDPLQRWIVQENAFWTADGNYRLKDINWYGYISRNSGDNYNHTLDSSMNDWVETVATPGNISIQTSIAWDLQTTEGNERYFIRRGSSDKNTTLLYYNPESGHLAQYDSISGSLYCMYSNVGRSNWNWVIWALCSDAVISKENPAFWNVSFGTDQGGIIADYQGNILRVTRYGSNWGVAYTAKPDFVKTDTRNSPISLFVVTKDLLNWTRYVSSNLGKTEQYCPAGNHVSLEHKRIVRTLPPDFQLSEAWIRRLHQIAISTVNTTQGSGICGICTLQAFQMLAELQEYHSQEPLQSGGYFFDTAPNTDPFISFRQRYPFLDRLLTDIPRTYNSINVVPADNRNRLVTFASARTILPRYNWAISAEFTTRSEILSHVSSLIDSSHGSLWIAILGRRRPDGTLGWHAAPVLRTSQGLVVMRTSLISASLSFYRQSLTPSTDPIQIVDNRLGRPDRALIRLITIQLVGSYQNSFDFMISNRNCTGEGEDRRGTGEYPTSSLANQCLEGRCILQ</sequence>
<dbReference type="Pfam" id="PF07598">
    <property type="entry name" value="DUF1561"/>
    <property type="match status" value="1"/>
</dbReference>
<evidence type="ECO:0000313" key="2">
    <source>
        <dbReference type="Proteomes" id="UP000011980"/>
    </source>
</evidence>
<name>M6FIT3_9LEPT</name>
<evidence type="ECO:0000313" key="1">
    <source>
        <dbReference type="EMBL" id="EMK25974.1"/>
    </source>
</evidence>
<dbReference type="OrthoDB" id="340446at2"/>
<dbReference type="PATRIC" id="fig|1240687.3.peg.341"/>
<protein>
    <submittedName>
        <fullName evidence="1">PF07598 family protein</fullName>
    </submittedName>
</protein>
<proteinExistence type="predicted"/>
<gene>
    <name evidence="1" type="ORF">LEP1GSC008_4602</name>
</gene>
<comment type="caution">
    <text evidence="1">The sequence shown here is derived from an EMBL/GenBank/DDBJ whole genome shotgun (WGS) entry which is preliminary data.</text>
</comment>
<dbReference type="RefSeq" id="WP_020762537.1">
    <property type="nucleotide sequence ID" value="NZ_ANCE01000021.1"/>
</dbReference>
<dbReference type="AlphaFoldDB" id="M6FIT3"/>
<dbReference type="Proteomes" id="UP000011980">
    <property type="component" value="Unassembled WGS sequence"/>
</dbReference>
<dbReference type="InterPro" id="IPR011455">
    <property type="entry name" value="DUF1561"/>
</dbReference>
<reference evidence="1 2" key="1">
    <citation type="submission" date="2013-01" db="EMBL/GenBank/DDBJ databases">
        <authorList>
            <person name="Harkins D.M."/>
            <person name="Durkin A.S."/>
            <person name="Brinkac L.M."/>
            <person name="Haft D.H."/>
            <person name="Selengut J.D."/>
            <person name="Sanka R."/>
            <person name="DePew J."/>
            <person name="Purushe J."/>
            <person name="Galloway R.L."/>
            <person name="Vinetz J.M."/>
            <person name="Sutton G.G."/>
            <person name="Nierman W.C."/>
            <person name="Fouts D.E."/>
        </authorList>
    </citation>
    <scope>NUCLEOTIDE SEQUENCE [LARGE SCALE GENOMIC DNA]</scope>
    <source>
        <strain evidence="1 2">Nikolaevo</strain>
    </source>
</reference>